<keyword evidence="3" id="KW-1185">Reference proteome</keyword>
<proteinExistence type="predicted"/>
<gene>
    <name evidence="2" type="ORF">SPRG_18929</name>
</gene>
<feature type="transmembrane region" description="Helical" evidence="1">
    <location>
        <begin position="124"/>
        <end position="148"/>
    </location>
</feature>
<dbReference type="EMBL" id="KK583190">
    <property type="protein sequence ID" value="KDO34631.1"/>
    <property type="molecule type" value="Genomic_DNA"/>
</dbReference>
<dbReference type="Proteomes" id="UP000030745">
    <property type="component" value="Unassembled WGS sequence"/>
</dbReference>
<name>A0A067D7J7_SAPPC</name>
<sequence length="157" mass="17611">MFSHEYMLRRNIHPSGDLPAKVLKNAVHAGHSEEHDKHQDLFSLLRAVSKASPKKEHNHVLAMLTHLANDVLDEKIELIKLSLSEAGVACHALYNSFFLIILSVMFCALTVFLVSLAMTQFLATFFLVSYLDSLWITTAVALMIGLIVRPRLEDAIL</sequence>
<reference evidence="2 3" key="1">
    <citation type="journal article" date="2013" name="PLoS Genet.">
        <title>Distinctive expansion of potential virulence genes in the genome of the oomycete fish pathogen Saprolegnia parasitica.</title>
        <authorList>
            <person name="Jiang R.H."/>
            <person name="de Bruijn I."/>
            <person name="Haas B.J."/>
            <person name="Belmonte R."/>
            <person name="Lobach L."/>
            <person name="Christie J."/>
            <person name="van den Ackerveken G."/>
            <person name="Bottin A."/>
            <person name="Bulone V."/>
            <person name="Diaz-Moreno S.M."/>
            <person name="Dumas B."/>
            <person name="Fan L."/>
            <person name="Gaulin E."/>
            <person name="Govers F."/>
            <person name="Grenville-Briggs L.J."/>
            <person name="Horner N.R."/>
            <person name="Levin J.Z."/>
            <person name="Mammella M."/>
            <person name="Meijer H.J."/>
            <person name="Morris P."/>
            <person name="Nusbaum C."/>
            <person name="Oome S."/>
            <person name="Phillips A.J."/>
            <person name="van Rooyen D."/>
            <person name="Rzeszutek E."/>
            <person name="Saraiva M."/>
            <person name="Secombes C.J."/>
            <person name="Seidl M.F."/>
            <person name="Snel B."/>
            <person name="Stassen J.H."/>
            <person name="Sykes S."/>
            <person name="Tripathy S."/>
            <person name="van den Berg H."/>
            <person name="Vega-Arreguin J.C."/>
            <person name="Wawra S."/>
            <person name="Young S.K."/>
            <person name="Zeng Q."/>
            <person name="Dieguez-Uribeondo J."/>
            <person name="Russ C."/>
            <person name="Tyler B.M."/>
            <person name="van West P."/>
        </authorList>
    </citation>
    <scope>NUCLEOTIDE SEQUENCE [LARGE SCALE GENOMIC DNA]</scope>
    <source>
        <strain evidence="2 3">CBS 223.65</strain>
    </source>
</reference>
<accession>A0A067D7J7</accession>
<keyword evidence="1" id="KW-0472">Membrane</keyword>
<dbReference type="GeneID" id="24140411"/>
<dbReference type="VEuPathDB" id="FungiDB:SPRG_18929"/>
<organism evidence="2 3">
    <name type="scientific">Saprolegnia parasitica (strain CBS 223.65)</name>
    <dbReference type="NCBI Taxonomy" id="695850"/>
    <lineage>
        <taxon>Eukaryota</taxon>
        <taxon>Sar</taxon>
        <taxon>Stramenopiles</taxon>
        <taxon>Oomycota</taxon>
        <taxon>Saprolegniomycetes</taxon>
        <taxon>Saprolegniales</taxon>
        <taxon>Saprolegniaceae</taxon>
        <taxon>Saprolegnia</taxon>
    </lineage>
</organism>
<dbReference type="KEGG" id="spar:SPRG_18929"/>
<keyword evidence="1" id="KW-0812">Transmembrane</keyword>
<evidence type="ECO:0000256" key="1">
    <source>
        <dbReference type="SAM" id="Phobius"/>
    </source>
</evidence>
<dbReference type="RefSeq" id="XP_012194806.1">
    <property type="nucleotide sequence ID" value="XM_012339416.1"/>
</dbReference>
<dbReference type="AlphaFoldDB" id="A0A067D7J7"/>
<feature type="transmembrane region" description="Helical" evidence="1">
    <location>
        <begin position="97"/>
        <end position="118"/>
    </location>
</feature>
<keyword evidence="1" id="KW-1133">Transmembrane helix</keyword>
<evidence type="ECO:0000313" key="3">
    <source>
        <dbReference type="Proteomes" id="UP000030745"/>
    </source>
</evidence>
<evidence type="ECO:0000313" key="2">
    <source>
        <dbReference type="EMBL" id="KDO34631.1"/>
    </source>
</evidence>
<protein>
    <submittedName>
        <fullName evidence="2">Uncharacterized protein</fullName>
    </submittedName>
</protein>
<dbReference type="OrthoDB" id="10472656at2759"/>